<dbReference type="PANTHER" id="PTHR30126">
    <property type="entry name" value="HTH-TYPE TRANSCRIPTIONAL REGULATOR"/>
    <property type="match status" value="1"/>
</dbReference>
<keyword evidence="7" id="KW-1185">Reference proteome</keyword>
<evidence type="ECO:0000313" key="6">
    <source>
        <dbReference type="EMBL" id="SFS04399.1"/>
    </source>
</evidence>
<dbReference type="PANTHER" id="PTHR30126:SF39">
    <property type="entry name" value="HTH-TYPE TRANSCRIPTIONAL REGULATOR CYSL"/>
    <property type="match status" value="1"/>
</dbReference>
<gene>
    <name evidence="6" type="ORF">SAMN05421771_0912</name>
</gene>
<organism evidence="6 7">
    <name type="scientific">Granulicella pectinivorans</name>
    <dbReference type="NCBI Taxonomy" id="474950"/>
    <lineage>
        <taxon>Bacteria</taxon>
        <taxon>Pseudomonadati</taxon>
        <taxon>Acidobacteriota</taxon>
        <taxon>Terriglobia</taxon>
        <taxon>Terriglobales</taxon>
        <taxon>Acidobacteriaceae</taxon>
        <taxon>Granulicella</taxon>
    </lineage>
</organism>
<dbReference type="EMBL" id="FOZL01000001">
    <property type="protein sequence ID" value="SFS04399.1"/>
    <property type="molecule type" value="Genomic_DNA"/>
</dbReference>
<dbReference type="SUPFAM" id="SSF53850">
    <property type="entry name" value="Periplasmic binding protein-like II"/>
    <property type="match status" value="1"/>
</dbReference>
<evidence type="ECO:0000256" key="4">
    <source>
        <dbReference type="ARBA" id="ARBA00023163"/>
    </source>
</evidence>
<reference evidence="6 7" key="1">
    <citation type="submission" date="2016-10" db="EMBL/GenBank/DDBJ databases">
        <authorList>
            <person name="de Groot N.N."/>
        </authorList>
    </citation>
    <scope>NUCLEOTIDE SEQUENCE [LARGE SCALE GENOMIC DNA]</scope>
    <source>
        <strain evidence="6 7">DSM 21001</strain>
    </source>
</reference>
<dbReference type="Proteomes" id="UP000199024">
    <property type="component" value="Unassembled WGS sequence"/>
</dbReference>
<dbReference type="STRING" id="474950.SAMN05421771_0912"/>
<dbReference type="CDD" id="cd08420">
    <property type="entry name" value="PBP2_CysL_like"/>
    <property type="match status" value="1"/>
</dbReference>
<accession>A0A1I6LLX7</accession>
<evidence type="ECO:0000256" key="1">
    <source>
        <dbReference type="ARBA" id="ARBA00009437"/>
    </source>
</evidence>
<dbReference type="Gene3D" id="1.10.10.10">
    <property type="entry name" value="Winged helix-like DNA-binding domain superfamily/Winged helix DNA-binding domain"/>
    <property type="match status" value="1"/>
</dbReference>
<feature type="domain" description="HTH lysR-type" evidence="5">
    <location>
        <begin position="14"/>
        <end position="66"/>
    </location>
</feature>
<dbReference type="InterPro" id="IPR005119">
    <property type="entry name" value="LysR_subst-bd"/>
</dbReference>
<dbReference type="OrthoDB" id="9785745at2"/>
<evidence type="ECO:0000256" key="2">
    <source>
        <dbReference type="ARBA" id="ARBA00023015"/>
    </source>
</evidence>
<protein>
    <submittedName>
        <fullName evidence="6">Transcriptional regulator, LysR family</fullName>
    </submittedName>
</protein>
<comment type="similarity">
    <text evidence="1">Belongs to the LysR transcriptional regulatory family.</text>
</comment>
<dbReference type="InterPro" id="IPR000847">
    <property type="entry name" value="LysR_HTH_N"/>
</dbReference>
<keyword evidence="2" id="KW-0805">Transcription regulation</keyword>
<dbReference type="SUPFAM" id="SSF46785">
    <property type="entry name" value="Winged helix' DNA-binding domain"/>
    <property type="match status" value="1"/>
</dbReference>
<name>A0A1I6LLX7_9BACT</name>
<dbReference type="GO" id="GO:0003700">
    <property type="term" value="F:DNA-binding transcription factor activity"/>
    <property type="evidence" value="ECO:0007669"/>
    <property type="project" value="InterPro"/>
</dbReference>
<dbReference type="PROSITE" id="PS50931">
    <property type="entry name" value="HTH_LYSR"/>
    <property type="match status" value="1"/>
</dbReference>
<dbReference type="GO" id="GO:0000976">
    <property type="term" value="F:transcription cis-regulatory region binding"/>
    <property type="evidence" value="ECO:0007669"/>
    <property type="project" value="TreeGrafter"/>
</dbReference>
<dbReference type="FunFam" id="1.10.10.10:FF:000001">
    <property type="entry name" value="LysR family transcriptional regulator"/>
    <property type="match status" value="1"/>
</dbReference>
<dbReference type="InterPro" id="IPR036388">
    <property type="entry name" value="WH-like_DNA-bd_sf"/>
</dbReference>
<dbReference type="InterPro" id="IPR036390">
    <property type="entry name" value="WH_DNA-bd_sf"/>
</dbReference>
<keyword evidence="4" id="KW-0804">Transcription</keyword>
<dbReference type="Pfam" id="PF03466">
    <property type="entry name" value="LysR_substrate"/>
    <property type="match status" value="1"/>
</dbReference>
<sequence>MPPPDRSTLENFRLTVFRAVAAQKSFRRAAEALYLTQPAVTQQIKALEAELGASLFDRTGKAVALTPAGELLLHRATEGHDLLVRAQAELASLEGRVAGPLRLAVSMTIVQYILPPMLGRFLRRYPGIALRMQSANTGDVASAVLDGSVDLGLVEGPVHRPELKLEPWLRDELVLVVPAGHPWAGSTISLEDLTAAPLLMRERGSGTREVVDAAIEEAFTAAGLPGPRMIPAMELNSTEALLAYIEQGLGIGFHSRAAVRGRIRMGTLVPVTVKGLKIARDLSFVTLRSTEPRGNAALLLDFLREHRHR</sequence>
<dbReference type="Pfam" id="PF00126">
    <property type="entry name" value="HTH_1"/>
    <property type="match status" value="1"/>
</dbReference>
<dbReference type="Gene3D" id="3.40.190.290">
    <property type="match status" value="1"/>
</dbReference>
<dbReference type="RefSeq" id="WP_089837011.1">
    <property type="nucleotide sequence ID" value="NZ_FOZL01000001.1"/>
</dbReference>
<dbReference type="PRINTS" id="PR00039">
    <property type="entry name" value="HTHLYSR"/>
</dbReference>
<evidence type="ECO:0000259" key="5">
    <source>
        <dbReference type="PROSITE" id="PS50931"/>
    </source>
</evidence>
<dbReference type="AlphaFoldDB" id="A0A1I6LLX7"/>
<evidence type="ECO:0000313" key="7">
    <source>
        <dbReference type="Proteomes" id="UP000199024"/>
    </source>
</evidence>
<keyword evidence="3" id="KW-0238">DNA-binding</keyword>
<proteinExistence type="inferred from homology"/>
<evidence type="ECO:0000256" key="3">
    <source>
        <dbReference type="ARBA" id="ARBA00023125"/>
    </source>
</evidence>